<dbReference type="AlphaFoldDB" id="A0AAV2T279"/>
<comment type="caution">
    <text evidence="1">The sequence shown here is derived from an EMBL/GenBank/DDBJ whole genome shotgun (WGS) entry which is preliminary data.</text>
</comment>
<accession>A0AAV2T279</accession>
<proteinExistence type="predicted"/>
<sequence length="209" mass="23904">MCRSLTLVTLSILPALFAMDFIFLEVVLDHYRSYTFDRIEEAKCPVACNPFFEVRVWNATYYFGGDVIGYKGKEDLTFGKYLSPTLLNGLVFRGDYAKLVLPKPRVYFTIGTEQGGRRTYGLVNQLAYASTFPRLYAHRREDKWSLGYVSTKNLILYFRYHVYCTEQSKGKRCLYLNSASSHVSPVSSKCALLVYGMLLACFPTMLCTV</sequence>
<organism evidence="1 2">
    <name type="scientific">Calicophoron daubneyi</name>
    <name type="common">Rumen fluke</name>
    <name type="synonym">Paramphistomum daubneyi</name>
    <dbReference type="NCBI Taxonomy" id="300641"/>
    <lineage>
        <taxon>Eukaryota</taxon>
        <taxon>Metazoa</taxon>
        <taxon>Spiralia</taxon>
        <taxon>Lophotrochozoa</taxon>
        <taxon>Platyhelminthes</taxon>
        <taxon>Trematoda</taxon>
        <taxon>Digenea</taxon>
        <taxon>Plagiorchiida</taxon>
        <taxon>Pronocephalata</taxon>
        <taxon>Paramphistomoidea</taxon>
        <taxon>Paramphistomidae</taxon>
        <taxon>Calicophoron</taxon>
    </lineage>
</organism>
<evidence type="ECO:0000313" key="1">
    <source>
        <dbReference type="EMBL" id="CAL5130795.1"/>
    </source>
</evidence>
<dbReference type="Proteomes" id="UP001497525">
    <property type="component" value="Unassembled WGS sequence"/>
</dbReference>
<name>A0AAV2T279_CALDB</name>
<gene>
    <name evidence="1" type="ORF">CDAUBV1_LOCUS2981</name>
</gene>
<dbReference type="EMBL" id="CAXLJL010000073">
    <property type="protein sequence ID" value="CAL5130795.1"/>
    <property type="molecule type" value="Genomic_DNA"/>
</dbReference>
<protein>
    <submittedName>
        <fullName evidence="1">Uncharacterized protein</fullName>
    </submittedName>
</protein>
<evidence type="ECO:0000313" key="2">
    <source>
        <dbReference type="Proteomes" id="UP001497525"/>
    </source>
</evidence>
<reference evidence="1" key="1">
    <citation type="submission" date="2024-06" db="EMBL/GenBank/DDBJ databases">
        <authorList>
            <person name="Liu X."/>
            <person name="Lenzi L."/>
            <person name="Haldenby T S."/>
            <person name="Uol C."/>
        </authorList>
    </citation>
    <scope>NUCLEOTIDE SEQUENCE</scope>
</reference>